<proteinExistence type="predicted"/>
<evidence type="ECO:0000313" key="3">
    <source>
        <dbReference type="EMBL" id="MDF2257315.1"/>
    </source>
</evidence>
<feature type="region of interest" description="Disordered" evidence="2">
    <location>
        <begin position="1"/>
        <end position="54"/>
    </location>
</feature>
<dbReference type="EMBL" id="JARHTQ010000009">
    <property type="protein sequence ID" value="MDF2257315.1"/>
    <property type="molecule type" value="Genomic_DNA"/>
</dbReference>
<keyword evidence="4" id="KW-1185">Reference proteome</keyword>
<sequence length="567" mass="64657">MDRNEQPDDEMTSAPSEEPCAEEPTPDTAPQLLETPKTGASEPAILSADGDGDGDGVGKEWFDRLYSTLDWLPRHPSVWQRLPRRGQQTVVKGINYLLPYQEHRRHLTGRRRPWNTIEVSDGERINVPRLWVVEFFPPSEHENLRRYLERNSWDRAERDQENRKRLDRSRSHVGRSWWRIGGLKQIKSSFFFPDFGEGSLHPSFEAVCLYGHQIGSGTTAVVAEFFVSDEASDHLDQVWRTQHGPELVKRRGMRPLAEDSAWVTMRRTQETRRALHDAARDWMAEKLPGSFASKDRRHSAFDLLLFQTYHPQDDQPPSGEWSASLRALGLTQEFIWLTSDSLPGFVLQRTEPDLCRSMGEAPSWGLVGSLADIPESMVRHRGSDKPWAVSSYVSDVIRSFFVKIALTEFLGELERSYAKLRDSARRQHRQLKGKYAKELQEGLITFSLDINALARDVKSTNEYGLWPDEAMFTMGNAPWVQTKQEPLDYNKVLAEAQTRMASDLSDADRDYREVLTAVSALGASVDAFRVSRLALWVAGATLLLTAVTLAITDVGDHTIWHWLARQM</sequence>
<name>A0ABT5Z0J9_9ACTN</name>
<evidence type="ECO:0000256" key="2">
    <source>
        <dbReference type="SAM" id="MobiDB-lite"/>
    </source>
</evidence>
<evidence type="ECO:0000256" key="1">
    <source>
        <dbReference type="SAM" id="Coils"/>
    </source>
</evidence>
<dbReference type="RefSeq" id="WP_275815147.1">
    <property type="nucleotide sequence ID" value="NZ_BAAANM010000016.1"/>
</dbReference>
<evidence type="ECO:0000313" key="4">
    <source>
        <dbReference type="Proteomes" id="UP001220022"/>
    </source>
</evidence>
<feature type="coiled-coil region" evidence="1">
    <location>
        <begin position="410"/>
        <end position="441"/>
    </location>
</feature>
<organism evidence="3 4">
    <name type="scientific">Streptantibioticus ferralitis</name>
    <dbReference type="NCBI Taxonomy" id="236510"/>
    <lineage>
        <taxon>Bacteria</taxon>
        <taxon>Bacillati</taxon>
        <taxon>Actinomycetota</taxon>
        <taxon>Actinomycetes</taxon>
        <taxon>Kitasatosporales</taxon>
        <taxon>Streptomycetaceae</taxon>
        <taxon>Streptantibioticus</taxon>
    </lineage>
</organism>
<accession>A0ABT5Z0J9</accession>
<keyword evidence="1" id="KW-0175">Coiled coil</keyword>
<dbReference type="Proteomes" id="UP001220022">
    <property type="component" value="Unassembled WGS sequence"/>
</dbReference>
<reference evidence="3 4" key="1">
    <citation type="submission" date="2023-03" db="EMBL/GenBank/DDBJ databases">
        <title>Draft genome sequence of type strain Streptomyces ferralitis JCM 14344.</title>
        <authorList>
            <person name="Klaysubun C."/>
            <person name="Duangmal K."/>
        </authorList>
    </citation>
    <scope>NUCLEOTIDE SEQUENCE [LARGE SCALE GENOMIC DNA]</scope>
    <source>
        <strain evidence="3 4">JCM 14344</strain>
    </source>
</reference>
<protein>
    <submittedName>
        <fullName evidence="3">Uncharacterized protein</fullName>
    </submittedName>
</protein>
<gene>
    <name evidence="3" type="ORF">P2L57_16730</name>
</gene>
<comment type="caution">
    <text evidence="3">The sequence shown here is derived from an EMBL/GenBank/DDBJ whole genome shotgun (WGS) entry which is preliminary data.</text>
</comment>